<sequence>MAEQTILDVCCGSRMFWFNKQDTRTVFADIRAEAHTLCDGRRLVINPDLIADFRALPFADESFPVVVFDPPHLERVGQSAWMGKKYGRLNKKTWRSDLRVGFKEAFRVLRPHGVLIFKWNETQIPVSQILALTDVKPAIGQRTGKNDKTHWISFVKDGDQQQKSDRLLHYATKRIVELESLLLVDVEETVWPAEVGMVYGQVESAGALPAHHQRRLKHHINRMWLEQMPVPAIIAAARSLAIAMEKYA</sequence>
<dbReference type="GO" id="GO:0032259">
    <property type="term" value="P:methylation"/>
    <property type="evidence" value="ECO:0007669"/>
    <property type="project" value="UniProtKB-KW"/>
</dbReference>
<proteinExistence type="predicted"/>
<protein>
    <submittedName>
        <fullName evidence="1">Prophage DNA adenine methylase</fullName>
    </submittedName>
</protein>
<keyword evidence="1" id="KW-0808">Transferase</keyword>
<reference evidence="1 2" key="1">
    <citation type="submission" date="2018-06" db="EMBL/GenBank/DDBJ databases">
        <authorList>
            <consortium name="Pathogen Informatics"/>
            <person name="Doyle S."/>
        </authorList>
    </citation>
    <scope>NUCLEOTIDE SEQUENCE [LARGE SCALE GENOMIC DNA]</scope>
    <source>
        <strain evidence="1 2">NCTC8782</strain>
    </source>
</reference>
<dbReference type="EMBL" id="UIGT01000001">
    <property type="protein sequence ID" value="SUX81688.1"/>
    <property type="molecule type" value="Genomic_DNA"/>
</dbReference>
<gene>
    <name evidence="1" type="primary">dam_3</name>
    <name evidence="1" type="ORF">NCTC8782_04321</name>
</gene>
<dbReference type="GO" id="GO:0008168">
    <property type="term" value="F:methyltransferase activity"/>
    <property type="evidence" value="ECO:0007669"/>
    <property type="project" value="UniProtKB-KW"/>
</dbReference>
<dbReference type="InterPro" id="IPR029063">
    <property type="entry name" value="SAM-dependent_MTases_sf"/>
</dbReference>
<dbReference type="REBASE" id="422477">
    <property type="entry name" value="M2.Cfr8782ORF4320P"/>
</dbReference>
<keyword evidence="1" id="KW-0489">Methyltransferase</keyword>
<comment type="caution">
    <text evidence="1">The sequence shown here is derived from an EMBL/GenBank/DDBJ whole genome shotgun (WGS) entry which is preliminary data.</text>
</comment>
<dbReference type="Gene3D" id="3.40.50.150">
    <property type="entry name" value="Vaccinia Virus protein VP39"/>
    <property type="match status" value="1"/>
</dbReference>
<organism evidence="1 2">
    <name type="scientific">Citrobacter youngae</name>
    <dbReference type="NCBI Taxonomy" id="133448"/>
    <lineage>
        <taxon>Bacteria</taxon>
        <taxon>Pseudomonadati</taxon>
        <taxon>Pseudomonadota</taxon>
        <taxon>Gammaproteobacteria</taxon>
        <taxon>Enterobacterales</taxon>
        <taxon>Enterobacteriaceae</taxon>
        <taxon>Citrobacter</taxon>
        <taxon>Citrobacter freundii complex</taxon>
    </lineage>
</organism>
<dbReference type="SUPFAM" id="SSF53335">
    <property type="entry name" value="S-adenosyl-L-methionine-dependent methyltransferases"/>
    <property type="match status" value="1"/>
</dbReference>
<evidence type="ECO:0000313" key="2">
    <source>
        <dbReference type="Proteomes" id="UP000255286"/>
    </source>
</evidence>
<evidence type="ECO:0000313" key="1">
    <source>
        <dbReference type="EMBL" id="SUX81688.1"/>
    </source>
</evidence>
<dbReference type="Proteomes" id="UP000255286">
    <property type="component" value="Unassembled WGS sequence"/>
</dbReference>
<dbReference type="AlphaFoldDB" id="A0A9Q7ZTX2"/>
<name>A0A9Q7ZTX2_9ENTR</name>
<accession>A0A9Q7ZTX2</accession>